<proteinExistence type="predicted"/>
<evidence type="ECO:0000313" key="2">
    <source>
        <dbReference type="WBParaSite" id="sdigi.contig11.g1208.t1"/>
    </source>
</evidence>
<reference evidence="2" key="1">
    <citation type="submission" date="2022-11" db="UniProtKB">
        <authorList>
            <consortium name="WormBaseParasite"/>
        </authorList>
    </citation>
    <scope>IDENTIFICATION</scope>
</reference>
<name>A0A915PJS9_9BILA</name>
<accession>A0A915PJS9</accession>
<organism evidence="1 2">
    <name type="scientific">Setaria digitata</name>
    <dbReference type="NCBI Taxonomy" id="48799"/>
    <lineage>
        <taxon>Eukaryota</taxon>
        <taxon>Metazoa</taxon>
        <taxon>Ecdysozoa</taxon>
        <taxon>Nematoda</taxon>
        <taxon>Chromadorea</taxon>
        <taxon>Rhabditida</taxon>
        <taxon>Spirurina</taxon>
        <taxon>Spiruromorpha</taxon>
        <taxon>Filarioidea</taxon>
        <taxon>Setariidae</taxon>
        <taxon>Setaria</taxon>
    </lineage>
</organism>
<dbReference type="WBParaSite" id="sdigi.contig11.g1208.t1">
    <property type="protein sequence ID" value="sdigi.contig11.g1208.t1"/>
    <property type="gene ID" value="sdigi.contig11.g1208"/>
</dbReference>
<dbReference type="Proteomes" id="UP000887581">
    <property type="component" value="Unplaced"/>
</dbReference>
<protein>
    <submittedName>
        <fullName evidence="2">Uncharacterized protein</fullName>
    </submittedName>
</protein>
<evidence type="ECO:0000313" key="1">
    <source>
        <dbReference type="Proteomes" id="UP000887581"/>
    </source>
</evidence>
<sequence length="117" mass="13399">MGETVWQAVERRDFRFVQCSDHVERWKTKECAATSRLSRSLLLKGAEFQQPVRLQRISWLPVCVVCLFCDYTCSGLVWLGLGIHGQVGHPIAIWRYQLISTREIGLHAGVHISNEDC</sequence>
<keyword evidence="1" id="KW-1185">Reference proteome</keyword>
<dbReference type="AlphaFoldDB" id="A0A915PJS9"/>